<accession>A0A371NTN8</accession>
<reference evidence="1 2" key="1">
    <citation type="submission" date="2018-08" db="EMBL/GenBank/DDBJ databases">
        <title>Isolation, diversity and antifungal activity of Actinobacteria from cow dung.</title>
        <authorList>
            <person name="Ling L."/>
        </authorList>
    </citation>
    <scope>NUCLEOTIDE SEQUENCE [LARGE SCALE GENOMIC DNA]</scope>
    <source>
        <strain evidence="1 2">NEAU-LLE</strain>
    </source>
</reference>
<dbReference type="EMBL" id="QUAB01000040">
    <property type="protein sequence ID" value="REJ05682.1"/>
    <property type="molecule type" value="Genomic_DNA"/>
</dbReference>
<organism evidence="1 2">
    <name type="scientific">Microbacterium bovistercoris</name>
    <dbReference type="NCBI Taxonomy" id="2293570"/>
    <lineage>
        <taxon>Bacteria</taxon>
        <taxon>Bacillati</taxon>
        <taxon>Actinomycetota</taxon>
        <taxon>Actinomycetes</taxon>
        <taxon>Micrococcales</taxon>
        <taxon>Microbacteriaceae</taxon>
        <taxon>Microbacterium</taxon>
    </lineage>
</organism>
<gene>
    <name evidence="1" type="ORF">DY023_08800</name>
</gene>
<dbReference type="RefSeq" id="WP_116241966.1">
    <property type="nucleotide sequence ID" value="NZ_QUAB01000040.1"/>
</dbReference>
<sequence>MNTLTPALDRFLTAMEFPAMKDDLIREGARDGLGSEDRARLDSLPEGRYDGRFHVHEALATSTEDAGLVAA</sequence>
<protein>
    <submittedName>
        <fullName evidence="1">DUF2795 domain-containing protein</fullName>
    </submittedName>
</protein>
<name>A0A371NTN8_9MICO</name>
<evidence type="ECO:0000313" key="2">
    <source>
        <dbReference type="Proteomes" id="UP000262172"/>
    </source>
</evidence>
<dbReference type="Pfam" id="PF11387">
    <property type="entry name" value="DUF2795"/>
    <property type="match status" value="1"/>
</dbReference>
<dbReference type="Proteomes" id="UP000262172">
    <property type="component" value="Unassembled WGS sequence"/>
</dbReference>
<keyword evidence="2" id="KW-1185">Reference proteome</keyword>
<dbReference type="OrthoDB" id="5116616at2"/>
<evidence type="ECO:0000313" key="1">
    <source>
        <dbReference type="EMBL" id="REJ05682.1"/>
    </source>
</evidence>
<comment type="caution">
    <text evidence="1">The sequence shown here is derived from an EMBL/GenBank/DDBJ whole genome shotgun (WGS) entry which is preliminary data.</text>
</comment>
<dbReference type="AlphaFoldDB" id="A0A371NTN8"/>
<dbReference type="InterPro" id="IPR021527">
    <property type="entry name" value="DUF2795"/>
</dbReference>
<proteinExistence type="predicted"/>